<proteinExistence type="predicted"/>
<reference evidence="2" key="1">
    <citation type="submission" date="2023-06" db="EMBL/GenBank/DDBJ databases">
        <title>Genome-scale phylogeny and comparative genomics of the fungal order Sordariales.</title>
        <authorList>
            <consortium name="Lawrence Berkeley National Laboratory"/>
            <person name="Hensen N."/>
            <person name="Bonometti L."/>
            <person name="Westerberg I."/>
            <person name="Brannstrom I.O."/>
            <person name="Guillou S."/>
            <person name="Cros-Aarteil S."/>
            <person name="Calhoun S."/>
            <person name="Haridas S."/>
            <person name="Kuo A."/>
            <person name="Mondo S."/>
            <person name="Pangilinan J."/>
            <person name="Riley R."/>
            <person name="Labutti K."/>
            <person name="Andreopoulos B."/>
            <person name="Lipzen A."/>
            <person name="Chen C."/>
            <person name="Yanf M."/>
            <person name="Daum C."/>
            <person name="Ng V."/>
            <person name="Clum A."/>
            <person name="Steindorff A."/>
            <person name="Ohm R."/>
            <person name="Martin F."/>
            <person name="Silar P."/>
            <person name="Natvig D."/>
            <person name="Lalanne C."/>
            <person name="Gautier V."/>
            <person name="Ament-Velasquez S.L."/>
            <person name="Kruys A."/>
            <person name="Hutchinson M.I."/>
            <person name="Powell A.J."/>
            <person name="Barry K."/>
            <person name="Miller A.N."/>
            <person name="Grigoriev I.V."/>
            <person name="Debuchy R."/>
            <person name="Gladieux P."/>
            <person name="Thoren M.H."/>
            <person name="Johannesson H."/>
        </authorList>
    </citation>
    <scope>NUCLEOTIDE SEQUENCE</scope>
    <source>
        <strain evidence="2">SMH2532-1</strain>
    </source>
</reference>
<dbReference type="EMBL" id="JAULSV010000001">
    <property type="protein sequence ID" value="KAK0655358.1"/>
    <property type="molecule type" value="Genomic_DNA"/>
</dbReference>
<comment type="caution">
    <text evidence="2">The sequence shown here is derived from an EMBL/GenBank/DDBJ whole genome shotgun (WGS) entry which is preliminary data.</text>
</comment>
<dbReference type="AlphaFoldDB" id="A0AA40CZV5"/>
<accession>A0AA40CZV5</accession>
<protein>
    <submittedName>
        <fullName evidence="2">Uncharacterized protein</fullName>
    </submittedName>
</protein>
<sequence>MTPPPPSRPDQRPLFLSEDIPKAPLSHCWQSFKHPVLHRCRFEPETITWRAMAGYGSEGCVFKVRFGSEGPFAVKIFWHSVPHPTPGGKGPSWPLQDECKTVAVLETMRRAVADEPITIRHDPSTPAEALRNVWAFSAEGRAYQKNKERKKREGNKREASEGEMSMSSFPDIPKCHGWIKFKLGEIPWPYQTYQRCTDPVDLAIQERYAIVYDYVPSGEVDVETAQAQLDFFYRTGFAQMPYRESNWRQGRLVDFGDLLTVLDSSIFSQRCWRKVDAADLFGLACAPP</sequence>
<keyword evidence="3" id="KW-1185">Reference proteome</keyword>
<evidence type="ECO:0000313" key="2">
    <source>
        <dbReference type="EMBL" id="KAK0655358.1"/>
    </source>
</evidence>
<dbReference type="Proteomes" id="UP001174936">
    <property type="component" value="Unassembled WGS sequence"/>
</dbReference>
<feature type="region of interest" description="Disordered" evidence="1">
    <location>
        <begin position="145"/>
        <end position="166"/>
    </location>
</feature>
<name>A0AA40CZV5_9PEZI</name>
<evidence type="ECO:0000256" key="1">
    <source>
        <dbReference type="SAM" id="MobiDB-lite"/>
    </source>
</evidence>
<organism evidence="2 3">
    <name type="scientific">Cercophora newfieldiana</name>
    <dbReference type="NCBI Taxonomy" id="92897"/>
    <lineage>
        <taxon>Eukaryota</taxon>
        <taxon>Fungi</taxon>
        <taxon>Dikarya</taxon>
        <taxon>Ascomycota</taxon>
        <taxon>Pezizomycotina</taxon>
        <taxon>Sordariomycetes</taxon>
        <taxon>Sordariomycetidae</taxon>
        <taxon>Sordariales</taxon>
        <taxon>Lasiosphaeriaceae</taxon>
        <taxon>Cercophora</taxon>
    </lineage>
</organism>
<gene>
    <name evidence="2" type="ORF">B0T16DRAFT_315895</name>
</gene>
<evidence type="ECO:0000313" key="3">
    <source>
        <dbReference type="Proteomes" id="UP001174936"/>
    </source>
</evidence>